<dbReference type="EMBL" id="BK015703">
    <property type="protein sequence ID" value="DAE20920.1"/>
    <property type="molecule type" value="Genomic_DNA"/>
</dbReference>
<evidence type="ECO:0000313" key="2">
    <source>
        <dbReference type="EMBL" id="DAE20920.1"/>
    </source>
</evidence>
<name>A0A8S5QPC9_9CAUD</name>
<evidence type="ECO:0000256" key="1">
    <source>
        <dbReference type="SAM" id="MobiDB-lite"/>
    </source>
</evidence>
<organism evidence="2">
    <name type="scientific">Siphoviridae sp. ctgBD49</name>
    <dbReference type="NCBI Taxonomy" id="2826420"/>
    <lineage>
        <taxon>Viruses</taxon>
        <taxon>Duplodnaviria</taxon>
        <taxon>Heunggongvirae</taxon>
        <taxon>Uroviricota</taxon>
        <taxon>Caudoviricetes</taxon>
    </lineage>
</organism>
<reference evidence="2" key="1">
    <citation type="journal article" date="2021" name="Proc. Natl. Acad. Sci. U.S.A.">
        <title>A Catalog of Tens of Thousands of Viruses from Human Metagenomes Reveals Hidden Associations with Chronic Diseases.</title>
        <authorList>
            <person name="Tisza M.J."/>
            <person name="Buck C.B."/>
        </authorList>
    </citation>
    <scope>NUCLEOTIDE SEQUENCE</scope>
    <source>
        <strain evidence="2">CtgBD49</strain>
    </source>
</reference>
<accession>A0A8S5QPC9</accession>
<sequence>MRDDYLNDICELKADLIRSLTSHFSMGLNQVDTDEAGKVVDMVKDLAEAEYYISVVEAMDRPEKAKGSWTRGGEEYFPHERNGEDSRNADSKHGRIFDDYMKYKRYYTETKSPSQKEEMDAKANEYVGETVSTIRDIWRDADPEMRRKLKAEFVKLVNEMNI</sequence>
<proteinExistence type="predicted"/>
<feature type="region of interest" description="Disordered" evidence="1">
    <location>
        <begin position="64"/>
        <end position="92"/>
    </location>
</feature>
<protein>
    <submittedName>
        <fullName evidence="2">Uncharacterized protein</fullName>
    </submittedName>
</protein>